<dbReference type="InterPro" id="IPR035909">
    <property type="entry name" value="CheB_C"/>
</dbReference>
<dbReference type="Pfam" id="PF01339">
    <property type="entry name" value="CheB_methylest"/>
    <property type="match status" value="1"/>
</dbReference>
<dbReference type="PIRSF" id="PIRSF000876">
    <property type="entry name" value="RR_chemtxs_CheB"/>
    <property type="match status" value="1"/>
</dbReference>
<evidence type="ECO:0000256" key="2">
    <source>
        <dbReference type="ARBA" id="ARBA00022801"/>
    </source>
</evidence>
<keyword evidence="2 4" id="KW-0378">Hydrolase</keyword>
<dbReference type="RefSeq" id="WP_377053528.1">
    <property type="nucleotide sequence ID" value="NZ_JBHLVZ010000069.1"/>
</dbReference>
<dbReference type="InterPro" id="IPR000673">
    <property type="entry name" value="Sig_transdc_resp-reg_Me-estase"/>
</dbReference>
<feature type="modified residue" description="4-aspartylphosphate" evidence="4 6">
    <location>
        <position position="77"/>
    </location>
</feature>
<dbReference type="GO" id="GO:0008984">
    <property type="term" value="F:protein-glutamate methylesterase activity"/>
    <property type="evidence" value="ECO:0007669"/>
    <property type="project" value="UniProtKB-EC"/>
</dbReference>
<keyword evidence="4 6" id="KW-0597">Phosphoprotein</keyword>
<dbReference type="CDD" id="cd16432">
    <property type="entry name" value="CheB_Rec"/>
    <property type="match status" value="1"/>
</dbReference>
<dbReference type="NCBIfam" id="NF001965">
    <property type="entry name" value="PRK00742.1"/>
    <property type="match status" value="1"/>
</dbReference>
<accession>A0ABV6IWX8</accession>
<evidence type="ECO:0000256" key="4">
    <source>
        <dbReference type="HAMAP-Rule" id="MF_00099"/>
    </source>
</evidence>
<evidence type="ECO:0000256" key="5">
    <source>
        <dbReference type="PROSITE-ProRule" id="PRU00050"/>
    </source>
</evidence>
<evidence type="ECO:0000259" key="8">
    <source>
        <dbReference type="PROSITE" id="PS50110"/>
    </source>
</evidence>
<dbReference type="HAMAP" id="MF_00099">
    <property type="entry name" value="CheB_chemtxs"/>
    <property type="match status" value="1"/>
</dbReference>
<dbReference type="InterPro" id="IPR001789">
    <property type="entry name" value="Sig_transdc_resp-reg_receiver"/>
</dbReference>
<comment type="subcellular location">
    <subcellularLocation>
        <location evidence="4">Cytoplasm</location>
    </subcellularLocation>
</comment>
<dbReference type="EC" id="3.5.1.44" evidence="4"/>
<dbReference type="GO" id="GO:0008168">
    <property type="term" value="F:methyltransferase activity"/>
    <property type="evidence" value="ECO:0007669"/>
    <property type="project" value="UniProtKB-KW"/>
</dbReference>
<dbReference type="Gene3D" id="3.40.50.2300">
    <property type="match status" value="1"/>
</dbReference>
<dbReference type="SUPFAM" id="SSF52172">
    <property type="entry name" value="CheY-like"/>
    <property type="match status" value="1"/>
</dbReference>
<evidence type="ECO:0000256" key="3">
    <source>
        <dbReference type="ARBA" id="ARBA00048267"/>
    </source>
</evidence>
<dbReference type="PANTHER" id="PTHR42872">
    <property type="entry name" value="PROTEIN-GLUTAMATE METHYLESTERASE/PROTEIN-GLUTAMINE GLUTAMINASE"/>
    <property type="match status" value="1"/>
</dbReference>
<dbReference type="EMBL" id="JBHLVZ010000069">
    <property type="protein sequence ID" value="MFC0387764.1"/>
    <property type="molecule type" value="Genomic_DNA"/>
</dbReference>
<dbReference type="PROSITE" id="PS50122">
    <property type="entry name" value="CHEB"/>
    <property type="match status" value="1"/>
</dbReference>
<dbReference type="SUPFAM" id="SSF52738">
    <property type="entry name" value="Methylesterase CheB, C-terminal domain"/>
    <property type="match status" value="1"/>
</dbReference>
<dbReference type="GO" id="GO:0032259">
    <property type="term" value="P:methylation"/>
    <property type="evidence" value="ECO:0007669"/>
    <property type="project" value="UniProtKB-KW"/>
</dbReference>
<evidence type="ECO:0000313" key="10">
    <source>
        <dbReference type="EMBL" id="MFC0387764.1"/>
    </source>
</evidence>
<sequence>MSGASPGGMPGALTGVAAAHDARPVRVMICDDSATVRGLLARLLGADSAIEVVARVADGRQALDALPSARPDVVLLDLEMPVMDGMTALPLMMRAAPRLAVIVASALTQRGAAAAMAALRAGACDYIPKPGAGRGGAADPVFRAELLEKVKGWARMRQASLPPPAAAQQAPAPSAPMPQHVGGIVGPRPPVSAASAPAEPVRPARPQSARRPSLVAVGSSTGGPQALAAFVRGLSVLPSVPLVIVQHMPAGFTAMLADHLDRLGVLRVTEAKEGELLQAGHAYLAPGDRHLLVERGGDGLVARLRDDPPEHFCRPAVDPMLRSAERACEGRVLAVILTGMGQDGLSGCRSLSAAGGTVMAQDEASSVVWGMPGAVARAGLARELLPPERLGARVSAILAGAGAETGRMAS</sequence>
<dbReference type="CDD" id="cd17541">
    <property type="entry name" value="REC_CheB-like"/>
    <property type="match status" value="1"/>
</dbReference>
<dbReference type="PANTHER" id="PTHR42872:SF3">
    <property type="entry name" value="PROTEIN-GLUTAMATE METHYLESTERASE_PROTEIN-GLUTAMINE GLUTAMINASE 1"/>
    <property type="match status" value="1"/>
</dbReference>
<keyword evidence="10" id="KW-0489">Methyltransferase</keyword>
<name>A0ABV6IWX8_9PROT</name>
<feature type="domain" description="CheB-type methylesterase" evidence="9">
    <location>
        <begin position="206"/>
        <end position="401"/>
    </location>
</feature>
<dbReference type="PROSITE" id="PS50110">
    <property type="entry name" value="RESPONSE_REGULATORY"/>
    <property type="match status" value="1"/>
</dbReference>
<gene>
    <name evidence="4 10" type="primary">cheB</name>
    <name evidence="10" type="ORF">ACFFIC_19785</name>
</gene>
<comment type="domain">
    <text evidence="4">Contains a C-terminal catalytic domain, and an N-terminal region which modulates catalytic activity.</text>
</comment>
<comment type="catalytic activity">
    <reaction evidence="4">
        <text>L-glutaminyl-[protein] + H2O = L-glutamyl-[protein] + NH4(+)</text>
        <dbReference type="Rhea" id="RHEA:16441"/>
        <dbReference type="Rhea" id="RHEA-COMP:10207"/>
        <dbReference type="Rhea" id="RHEA-COMP:10208"/>
        <dbReference type="ChEBI" id="CHEBI:15377"/>
        <dbReference type="ChEBI" id="CHEBI:28938"/>
        <dbReference type="ChEBI" id="CHEBI:29973"/>
        <dbReference type="ChEBI" id="CHEBI:30011"/>
        <dbReference type="EC" id="3.5.1.44"/>
    </reaction>
</comment>
<comment type="catalytic activity">
    <reaction evidence="3 4">
        <text>[protein]-L-glutamate 5-O-methyl ester + H2O = L-glutamyl-[protein] + methanol + H(+)</text>
        <dbReference type="Rhea" id="RHEA:23236"/>
        <dbReference type="Rhea" id="RHEA-COMP:10208"/>
        <dbReference type="Rhea" id="RHEA-COMP:10311"/>
        <dbReference type="ChEBI" id="CHEBI:15377"/>
        <dbReference type="ChEBI" id="CHEBI:15378"/>
        <dbReference type="ChEBI" id="CHEBI:17790"/>
        <dbReference type="ChEBI" id="CHEBI:29973"/>
        <dbReference type="ChEBI" id="CHEBI:82795"/>
        <dbReference type="EC" id="3.1.1.61"/>
    </reaction>
</comment>
<feature type="compositionally biased region" description="Low complexity" evidence="7">
    <location>
        <begin position="191"/>
        <end position="213"/>
    </location>
</feature>
<keyword evidence="1 4" id="KW-0145">Chemotaxis</keyword>
<keyword evidence="4" id="KW-0963">Cytoplasm</keyword>
<keyword evidence="10" id="KW-0808">Transferase</keyword>
<feature type="active site" evidence="4 5">
    <location>
        <position position="343"/>
    </location>
</feature>
<comment type="similarity">
    <text evidence="4">Belongs to the CheB family.</text>
</comment>
<feature type="domain" description="Response regulatory" evidence="8">
    <location>
        <begin position="26"/>
        <end position="144"/>
    </location>
</feature>
<keyword evidence="11" id="KW-1185">Reference proteome</keyword>
<dbReference type="InterPro" id="IPR011006">
    <property type="entry name" value="CheY-like_superfamily"/>
</dbReference>
<evidence type="ECO:0000313" key="11">
    <source>
        <dbReference type="Proteomes" id="UP001589789"/>
    </source>
</evidence>
<feature type="active site" evidence="4 5">
    <location>
        <position position="220"/>
    </location>
</feature>
<evidence type="ECO:0000256" key="7">
    <source>
        <dbReference type="SAM" id="MobiDB-lite"/>
    </source>
</evidence>
<proteinExistence type="inferred from homology"/>
<feature type="region of interest" description="Disordered" evidence="7">
    <location>
        <begin position="160"/>
        <end position="218"/>
    </location>
</feature>
<comment type="caution">
    <text evidence="10">The sequence shown here is derived from an EMBL/GenBank/DDBJ whole genome shotgun (WGS) entry which is preliminary data.</text>
</comment>
<dbReference type="Pfam" id="PF00072">
    <property type="entry name" value="Response_reg"/>
    <property type="match status" value="1"/>
</dbReference>
<organism evidence="10 11">
    <name type="scientific">Muricoccus vinaceus</name>
    <dbReference type="NCBI Taxonomy" id="424704"/>
    <lineage>
        <taxon>Bacteria</taxon>
        <taxon>Pseudomonadati</taxon>
        <taxon>Pseudomonadota</taxon>
        <taxon>Alphaproteobacteria</taxon>
        <taxon>Acetobacterales</taxon>
        <taxon>Roseomonadaceae</taxon>
        <taxon>Muricoccus</taxon>
    </lineage>
</organism>
<protein>
    <recommendedName>
        <fullName evidence="4">Protein-glutamate methylesterase/protein-glutamine glutaminase</fullName>
        <ecNumber evidence="4">3.1.1.61</ecNumber>
        <ecNumber evidence="4">3.5.1.44</ecNumber>
    </recommendedName>
</protein>
<dbReference type="Gene3D" id="3.40.50.180">
    <property type="entry name" value="Methylesterase CheB, C-terminal domain"/>
    <property type="match status" value="1"/>
</dbReference>
<evidence type="ECO:0000256" key="1">
    <source>
        <dbReference type="ARBA" id="ARBA00022500"/>
    </source>
</evidence>
<dbReference type="InterPro" id="IPR008248">
    <property type="entry name" value="CheB-like"/>
</dbReference>
<comment type="function">
    <text evidence="4">Involved in chemotaxis. Part of a chemotaxis signal transduction system that modulates chemotaxis in response to various stimuli. Catalyzes the demethylation of specific methylglutamate residues introduced into the chemoreceptors (methyl-accepting chemotaxis proteins or MCP) by CheR. Also mediates the irreversible deamidation of specific glutamine residues to glutamic acid.</text>
</comment>
<dbReference type="SMART" id="SM00448">
    <property type="entry name" value="REC"/>
    <property type="match status" value="1"/>
</dbReference>
<dbReference type="EC" id="3.1.1.61" evidence="4"/>
<comment type="PTM">
    <text evidence="4">Phosphorylated by CheA. Phosphorylation of the N-terminal regulatory domain activates the methylesterase activity.</text>
</comment>
<evidence type="ECO:0000256" key="6">
    <source>
        <dbReference type="PROSITE-ProRule" id="PRU00169"/>
    </source>
</evidence>
<reference evidence="10 11" key="1">
    <citation type="submission" date="2024-09" db="EMBL/GenBank/DDBJ databases">
        <authorList>
            <person name="Sun Q."/>
            <person name="Mori K."/>
        </authorList>
    </citation>
    <scope>NUCLEOTIDE SEQUENCE [LARGE SCALE GENOMIC DNA]</scope>
    <source>
        <strain evidence="10 11">CCM 7468</strain>
    </source>
</reference>
<feature type="active site" evidence="4 5">
    <location>
        <position position="247"/>
    </location>
</feature>
<dbReference type="Proteomes" id="UP001589789">
    <property type="component" value="Unassembled WGS sequence"/>
</dbReference>
<evidence type="ECO:0000259" key="9">
    <source>
        <dbReference type="PROSITE" id="PS50122"/>
    </source>
</evidence>